<keyword evidence="1" id="KW-0812">Transmembrane</keyword>
<dbReference type="GeneID" id="89563577"/>
<sequence length="240" mass="27937">MKNERIKNILKINKNIKSQIILYSVMLFIVLGLMVGYAYSQSCKINTFSNDYKENLIRFHVLANSDSEEDQALKLKVRDKVISYLKPKLEDSESISQSEKIILNEKDKLMDICKETIKQNGYNYDVSINLGYSKFPTKQYSSVVLPAGEYKSLKIIIGKGQGKNWWCVMFPPLCFVDEQNNVIDKETDEKLKKVLTKDEYELIVEKDKKNINNLQIKFKIVEVFQKILNLEKEDKISINN</sequence>
<keyword evidence="1" id="KW-1133">Transmembrane helix</keyword>
<reference evidence="2" key="1">
    <citation type="submission" date="2019-11" db="EMBL/GenBank/DDBJ databases">
        <authorList>
            <person name="Feng L."/>
        </authorList>
    </citation>
    <scope>NUCLEOTIDE SEQUENCE</scope>
    <source>
        <strain evidence="2">IbartlettiiLFYP30</strain>
    </source>
</reference>
<evidence type="ECO:0000256" key="1">
    <source>
        <dbReference type="SAM" id="Phobius"/>
    </source>
</evidence>
<evidence type="ECO:0000313" key="2">
    <source>
        <dbReference type="EMBL" id="VYU39941.1"/>
    </source>
</evidence>
<organism evidence="2">
    <name type="scientific">Intestinibacter bartlettii</name>
    <dbReference type="NCBI Taxonomy" id="261299"/>
    <lineage>
        <taxon>Bacteria</taxon>
        <taxon>Bacillati</taxon>
        <taxon>Bacillota</taxon>
        <taxon>Clostridia</taxon>
        <taxon>Peptostreptococcales</taxon>
        <taxon>Peptostreptococcaceae</taxon>
        <taxon>Intestinibacter</taxon>
    </lineage>
</organism>
<feature type="transmembrane region" description="Helical" evidence="1">
    <location>
        <begin position="20"/>
        <end position="39"/>
    </location>
</feature>
<dbReference type="Pfam" id="PF09551">
    <property type="entry name" value="Spore_II_R"/>
    <property type="match status" value="1"/>
</dbReference>
<dbReference type="InterPro" id="IPR014202">
    <property type="entry name" value="Spore_II_R"/>
</dbReference>
<proteinExistence type="predicted"/>
<dbReference type="RefSeq" id="WP_007285394.1">
    <property type="nucleotide sequence ID" value="NZ_BAABYO010000001.1"/>
</dbReference>
<dbReference type="EMBL" id="CACRUE010000035">
    <property type="protein sequence ID" value="VYU39941.1"/>
    <property type="molecule type" value="Genomic_DNA"/>
</dbReference>
<gene>
    <name evidence="2" type="ORF">IBLFYP30_02534</name>
</gene>
<dbReference type="AlphaFoldDB" id="A0A6N3EME7"/>
<accession>A0A6N3EME7</accession>
<protein>
    <submittedName>
        <fullName evidence="2">Stage II sporulation protein R (Spore_II_R)</fullName>
    </submittedName>
</protein>
<name>A0A6N3EME7_9FIRM</name>
<keyword evidence="1" id="KW-0472">Membrane</keyword>
<dbReference type="NCBIfam" id="TIGR02837">
    <property type="entry name" value="spore_II_R"/>
    <property type="match status" value="1"/>
</dbReference>